<evidence type="ECO:0000256" key="5">
    <source>
        <dbReference type="ARBA" id="ARBA00022485"/>
    </source>
</evidence>
<dbReference type="GO" id="GO:0046872">
    <property type="term" value="F:metal ion binding"/>
    <property type="evidence" value="ECO:0007669"/>
    <property type="project" value="UniProtKB-KW"/>
</dbReference>
<organism evidence="20 21">
    <name type="scientific">Allorhizobium taibaishanense</name>
    <dbReference type="NCBI Taxonomy" id="887144"/>
    <lineage>
        <taxon>Bacteria</taxon>
        <taxon>Pseudomonadati</taxon>
        <taxon>Pseudomonadota</taxon>
        <taxon>Alphaproteobacteria</taxon>
        <taxon>Hyphomicrobiales</taxon>
        <taxon>Rhizobiaceae</taxon>
        <taxon>Rhizobium/Agrobacterium group</taxon>
        <taxon>Allorhizobium</taxon>
    </lineage>
</organism>
<feature type="binding site" evidence="16">
    <location>
        <position position="325"/>
    </location>
    <ligand>
        <name>S-adenosyl-L-methionine</name>
        <dbReference type="ChEBI" id="CHEBI:59789"/>
        <label>1</label>
    </ligand>
</feature>
<dbReference type="SFLD" id="SFLDG01082">
    <property type="entry name" value="B12-binding_domain_containing"/>
    <property type="match status" value="1"/>
</dbReference>
<evidence type="ECO:0000256" key="14">
    <source>
        <dbReference type="ARBA" id="ARBA00048321"/>
    </source>
</evidence>
<evidence type="ECO:0000256" key="11">
    <source>
        <dbReference type="ARBA" id="ARBA00023014"/>
    </source>
</evidence>
<comment type="catalytic activity">
    <reaction evidence="14 15">
        <text>coproporphyrinogen III + 2 S-adenosyl-L-methionine = protoporphyrinogen IX + 2 5'-deoxyadenosine + 2 L-methionine + 2 CO2</text>
        <dbReference type="Rhea" id="RHEA:15425"/>
        <dbReference type="ChEBI" id="CHEBI:16526"/>
        <dbReference type="ChEBI" id="CHEBI:17319"/>
        <dbReference type="ChEBI" id="CHEBI:57307"/>
        <dbReference type="ChEBI" id="CHEBI:57309"/>
        <dbReference type="ChEBI" id="CHEBI:57844"/>
        <dbReference type="ChEBI" id="CHEBI:59789"/>
        <dbReference type="EC" id="1.3.98.3"/>
    </reaction>
</comment>
<evidence type="ECO:0000256" key="2">
    <source>
        <dbReference type="ARBA" id="ARBA00004785"/>
    </source>
</evidence>
<dbReference type="InterPro" id="IPR007197">
    <property type="entry name" value="rSAM"/>
</dbReference>
<dbReference type="PROSITE" id="PS51918">
    <property type="entry name" value="RADICAL_SAM"/>
    <property type="match status" value="1"/>
</dbReference>
<feature type="binding site" evidence="16">
    <location>
        <position position="180"/>
    </location>
    <ligand>
        <name>S-adenosyl-L-methionine</name>
        <dbReference type="ChEBI" id="CHEBI:59789"/>
        <label>2</label>
    </ligand>
</feature>
<feature type="domain" description="Radical SAM core" evidence="18">
    <location>
        <begin position="42"/>
        <end position="279"/>
    </location>
</feature>
<dbReference type="PANTHER" id="PTHR13932">
    <property type="entry name" value="COPROPORPHYRINIGEN III OXIDASE"/>
    <property type="match status" value="1"/>
</dbReference>
<feature type="binding site" evidence="16">
    <location>
        <position position="141"/>
    </location>
    <ligand>
        <name>S-adenosyl-L-methionine</name>
        <dbReference type="ChEBI" id="CHEBI:59789"/>
        <label>1</label>
    </ligand>
</feature>
<dbReference type="Pfam" id="PF04055">
    <property type="entry name" value="Radical_SAM"/>
    <property type="match status" value="1"/>
</dbReference>
<comment type="subunit">
    <text evidence="4">Monomer.</text>
</comment>
<evidence type="ECO:0000256" key="1">
    <source>
        <dbReference type="ARBA" id="ARBA00004496"/>
    </source>
</evidence>
<protein>
    <recommendedName>
        <fullName evidence="15">Coproporphyrinogen-III oxidase</fullName>
        <ecNumber evidence="15">1.3.98.3</ecNumber>
    </recommendedName>
</protein>
<feature type="binding site" evidence="17">
    <location>
        <position position="57"/>
    </location>
    <ligand>
        <name>[4Fe-4S] cluster</name>
        <dbReference type="ChEBI" id="CHEBI:49883"/>
        <note>4Fe-4S-S-AdoMet</note>
    </ligand>
</feature>
<keyword evidence="7 15" id="KW-0949">S-adenosyl-L-methionine</keyword>
<keyword evidence="5 15" id="KW-0004">4Fe-4S</keyword>
<evidence type="ECO:0000313" key="21">
    <source>
        <dbReference type="Proteomes" id="UP000185598"/>
    </source>
</evidence>
<feature type="binding site" evidence="16">
    <location>
        <position position="168"/>
    </location>
    <ligand>
        <name>S-adenosyl-L-methionine</name>
        <dbReference type="ChEBI" id="CHEBI:59789"/>
        <label>2</label>
    </ligand>
</feature>
<keyword evidence="9 15" id="KW-0560">Oxidoreductase</keyword>
<evidence type="ECO:0000256" key="17">
    <source>
        <dbReference type="PIRSR" id="PIRSR000167-2"/>
    </source>
</evidence>
<dbReference type="GO" id="GO:0051989">
    <property type="term" value="F:coproporphyrinogen dehydrogenase activity"/>
    <property type="evidence" value="ECO:0007669"/>
    <property type="project" value="UniProtKB-EC"/>
</dbReference>
<keyword evidence="10 15" id="KW-0408">Iron</keyword>
<keyword evidence="6 15" id="KW-0963">Cytoplasm</keyword>
<dbReference type="STRING" id="887144.BJF91_08470"/>
<comment type="pathway">
    <text evidence="2 15">Porphyrin-containing compound metabolism; protoporphyrin-IX biosynthesis; protoporphyrinogen-IX from coproporphyrinogen-III (AdoMet route): step 1/1.</text>
</comment>
<dbReference type="GO" id="GO:0004109">
    <property type="term" value="F:coproporphyrinogen oxidase activity"/>
    <property type="evidence" value="ECO:0007669"/>
    <property type="project" value="InterPro"/>
</dbReference>
<reference evidence="19 22" key="2">
    <citation type="submission" date="2020-08" db="EMBL/GenBank/DDBJ databases">
        <title>Genomic Encyclopedia of Type Strains, Phase IV (KMG-IV): sequencing the most valuable type-strain genomes for metagenomic binning, comparative biology and taxonomic classification.</title>
        <authorList>
            <person name="Goeker M."/>
        </authorList>
    </citation>
    <scope>NUCLEOTIDE SEQUENCE [LARGE SCALE GENOMIC DNA]</scope>
    <source>
        <strain evidence="19 22">DSM 100021</strain>
    </source>
</reference>
<evidence type="ECO:0000313" key="22">
    <source>
        <dbReference type="Proteomes" id="UP000544107"/>
    </source>
</evidence>
<comment type="similarity">
    <text evidence="3 15">Belongs to the anaerobic coproporphyrinogen-III oxidase family.</text>
</comment>
<dbReference type="Proteomes" id="UP000544107">
    <property type="component" value="Unassembled WGS sequence"/>
</dbReference>
<evidence type="ECO:0000256" key="7">
    <source>
        <dbReference type="ARBA" id="ARBA00022691"/>
    </source>
</evidence>
<evidence type="ECO:0000259" key="18">
    <source>
        <dbReference type="PROSITE" id="PS51918"/>
    </source>
</evidence>
<accession>A0A1Q9A0W1</accession>
<feature type="binding site" evidence="16">
    <location>
        <position position="108"/>
    </location>
    <ligand>
        <name>S-adenosyl-L-methionine</name>
        <dbReference type="ChEBI" id="CHEBI:59789"/>
        <label>1</label>
    </ligand>
</feature>
<dbReference type="EMBL" id="JACIED010000002">
    <property type="protein sequence ID" value="MBB4007834.1"/>
    <property type="molecule type" value="Genomic_DNA"/>
</dbReference>
<evidence type="ECO:0000256" key="9">
    <source>
        <dbReference type="ARBA" id="ARBA00023002"/>
    </source>
</evidence>
<evidence type="ECO:0000256" key="8">
    <source>
        <dbReference type="ARBA" id="ARBA00022723"/>
    </source>
</evidence>
<dbReference type="SUPFAM" id="SSF102114">
    <property type="entry name" value="Radical SAM enzymes"/>
    <property type="match status" value="1"/>
</dbReference>
<reference evidence="20 21" key="1">
    <citation type="submission" date="2016-09" db="EMBL/GenBank/DDBJ databases">
        <title>Rhizobium oryziradicis sp. nov., isolated from the root of rice.</title>
        <authorList>
            <person name="Zhao J."/>
            <person name="Zhang X."/>
        </authorList>
    </citation>
    <scope>NUCLEOTIDE SEQUENCE [LARGE SCALE GENOMIC DNA]</scope>
    <source>
        <strain evidence="20 21">14971</strain>
    </source>
</reference>
<evidence type="ECO:0000256" key="3">
    <source>
        <dbReference type="ARBA" id="ARBA00005493"/>
    </source>
</evidence>
<keyword evidence="11 15" id="KW-0411">Iron-sulfur</keyword>
<proteinExistence type="inferred from homology"/>
<dbReference type="InterPro" id="IPR058240">
    <property type="entry name" value="rSAM_sf"/>
</dbReference>
<dbReference type="Gene3D" id="1.10.10.920">
    <property type="match status" value="1"/>
</dbReference>
<evidence type="ECO:0000313" key="19">
    <source>
        <dbReference type="EMBL" id="MBB4007834.1"/>
    </source>
</evidence>
<evidence type="ECO:0000313" key="20">
    <source>
        <dbReference type="EMBL" id="OLP48174.1"/>
    </source>
</evidence>
<dbReference type="UniPathway" id="UPA00251">
    <property type="reaction ID" value="UER00323"/>
</dbReference>
<dbReference type="EMBL" id="MKIN01000024">
    <property type="protein sequence ID" value="OLP48174.1"/>
    <property type="molecule type" value="Genomic_DNA"/>
</dbReference>
<dbReference type="NCBIfam" id="TIGR00538">
    <property type="entry name" value="hemN"/>
    <property type="match status" value="1"/>
</dbReference>
<comment type="cofactor">
    <cofactor evidence="15 17">
        <name>[4Fe-4S] cluster</name>
        <dbReference type="ChEBI" id="CHEBI:49883"/>
    </cofactor>
    <text evidence="15 17">Binds 1 [4Fe-4S] cluster. The cluster is coordinated with 3 cysteines and an exchangeable S-adenosyl-L-methionine.</text>
</comment>
<dbReference type="InterPro" id="IPR034505">
    <property type="entry name" value="Coproporphyrinogen-III_oxidase"/>
</dbReference>
<feature type="binding site" evidence="16">
    <location>
        <position position="51"/>
    </location>
    <ligand>
        <name>S-adenosyl-L-methionine</name>
        <dbReference type="ChEBI" id="CHEBI:59789"/>
        <label>1</label>
    </ligand>
</feature>
<keyword evidence="21" id="KW-1185">Reference proteome</keyword>
<comment type="caution">
    <text evidence="20">The sequence shown here is derived from an EMBL/GenBank/DDBJ whole genome shotgun (WGS) entry which is preliminary data.</text>
</comment>
<dbReference type="PIRSF" id="PIRSF000167">
    <property type="entry name" value="HemN"/>
    <property type="match status" value="1"/>
</dbReference>
<dbReference type="GO" id="GO:0051539">
    <property type="term" value="F:4 iron, 4 sulfur cluster binding"/>
    <property type="evidence" value="ECO:0007669"/>
    <property type="project" value="UniProtKB-KW"/>
</dbReference>
<evidence type="ECO:0000256" key="16">
    <source>
        <dbReference type="PIRSR" id="PIRSR000167-1"/>
    </source>
</evidence>
<dbReference type="AlphaFoldDB" id="A0A1Q9A0W1"/>
<dbReference type="PANTHER" id="PTHR13932:SF6">
    <property type="entry name" value="OXYGEN-INDEPENDENT COPROPORPHYRINOGEN III OXIDASE"/>
    <property type="match status" value="1"/>
</dbReference>
<dbReference type="Proteomes" id="UP000185598">
    <property type="component" value="Unassembled WGS sequence"/>
</dbReference>
<dbReference type="SMART" id="SM00729">
    <property type="entry name" value="Elp3"/>
    <property type="match status" value="1"/>
</dbReference>
<dbReference type="CDD" id="cd01335">
    <property type="entry name" value="Radical_SAM"/>
    <property type="match status" value="1"/>
</dbReference>
<evidence type="ECO:0000256" key="13">
    <source>
        <dbReference type="ARBA" id="ARBA00024295"/>
    </source>
</evidence>
<feature type="binding site" evidence="16">
    <location>
        <position position="239"/>
    </location>
    <ligand>
        <name>S-adenosyl-L-methionine</name>
        <dbReference type="ChEBI" id="CHEBI:59789"/>
        <label>2</label>
    </ligand>
</feature>
<dbReference type="InterPro" id="IPR023404">
    <property type="entry name" value="rSAM_horseshoe"/>
</dbReference>
<dbReference type="Gene3D" id="3.80.30.20">
    <property type="entry name" value="tm_1862 like domain"/>
    <property type="match status" value="1"/>
</dbReference>
<keyword evidence="12 15" id="KW-0627">Porphyrin biosynthesis</keyword>
<sequence>MIAPALLTKYATAVPRYTSYPTAPHFHTGIGCGNYAQWLSALGKGQTISLYIHIPYCDRLCWFCACHTKHTLKYEPITSYLAALFSEVEKTAELAGREAKVTAVHFGGGSPTMLRPEDIVALMDRLRAGFSFADDAEISVEMDPNDLDAPRYDALAAIGLTRASLGVQDFDPDVQKAINRIQTFEQTKSVVEEVRKRGASSVNCDILYGLPYQTTKRLERTVDNILSLAPDRVALFGYAHVPWMKKHQTMIPDDSLPDVTMRYEQMSMAAAMLVSAGYEPIGIDHFALPQDSMAIAARQGRLRRNFQGYTTDGADALIGLGASSISQLPQGYVQNSAATAEYQRFVSESGLAAVRGIELSADDRVRAAVIERIMCDFGFSFAGLRRDFSGDAEGLIAEAKVFVASNGDDLCRIEQDRFTLTQTGRLFARSVAAVFDSYFSSGKARHSIAV</sequence>
<comment type="subcellular location">
    <subcellularLocation>
        <location evidence="1 15">Cytoplasm</location>
    </subcellularLocation>
</comment>
<feature type="binding site" evidence="16">
    <location>
        <begin position="63"/>
        <end position="65"/>
    </location>
    <ligand>
        <name>S-adenosyl-L-methionine</name>
        <dbReference type="ChEBI" id="CHEBI:59789"/>
        <label>2</label>
    </ligand>
</feature>
<comment type="function">
    <text evidence="13">Involved in the heme biosynthesis. Catalyzes the anaerobic oxidative decarboxylation of propionate groups of rings A and B of coproporphyrinogen III to yield the vinyl groups in protoporphyrinogen IX.</text>
</comment>
<dbReference type="InterPro" id="IPR006638">
    <property type="entry name" value="Elp3/MiaA/NifB-like_rSAM"/>
</dbReference>
<evidence type="ECO:0000256" key="15">
    <source>
        <dbReference type="PIRNR" id="PIRNR000167"/>
    </source>
</evidence>
<dbReference type="GO" id="GO:0005737">
    <property type="term" value="C:cytoplasm"/>
    <property type="evidence" value="ECO:0007669"/>
    <property type="project" value="UniProtKB-SubCell"/>
</dbReference>
<dbReference type="InterPro" id="IPR004558">
    <property type="entry name" value="Coprogen_oxidase_HemN"/>
</dbReference>
<dbReference type="OrthoDB" id="9808022at2"/>
<evidence type="ECO:0000256" key="4">
    <source>
        <dbReference type="ARBA" id="ARBA00011245"/>
    </source>
</evidence>
<feature type="binding site" evidence="17">
    <location>
        <position position="61"/>
    </location>
    <ligand>
        <name>[4Fe-4S] cluster</name>
        <dbReference type="ChEBI" id="CHEBI:49883"/>
        <note>4Fe-4S-S-AdoMet</note>
    </ligand>
</feature>
<dbReference type="EC" id="1.3.98.3" evidence="15"/>
<feature type="binding site" evidence="17">
    <location>
        <position position="64"/>
    </location>
    <ligand>
        <name>[4Fe-4S] cluster</name>
        <dbReference type="ChEBI" id="CHEBI:49883"/>
        <note>4Fe-4S-S-AdoMet</note>
    </ligand>
</feature>
<feature type="binding site" evidence="16">
    <location>
        <position position="205"/>
    </location>
    <ligand>
        <name>S-adenosyl-L-methionine</name>
        <dbReference type="ChEBI" id="CHEBI:59789"/>
        <label>2</label>
    </ligand>
</feature>
<dbReference type="SFLD" id="SFLDG01065">
    <property type="entry name" value="anaerobic_coproporphyrinogen-I"/>
    <property type="match status" value="1"/>
</dbReference>
<evidence type="ECO:0000256" key="12">
    <source>
        <dbReference type="ARBA" id="ARBA00023244"/>
    </source>
</evidence>
<dbReference type="GO" id="GO:0006782">
    <property type="term" value="P:protoporphyrinogen IX biosynthetic process"/>
    <property type="evidence" value="ECO:0007669"/>
    <property type="project" value="UniProtKB-UniPathway"/>
</dbReference>
<dbReference type="SFLD" id="SFLDS00029">
    <property type="entry name" value="Radical_SAM"/>
    <property type="match status" value="1"/>
</dbReference>
<gene>
    <name evidence="20" type="ORF">BJF91_08470</name>
    <name evidence="19" type="ORF">GGQ71_002097</name>
</gene>
<evidence type="ECO:0000256" key="10">
    <source>
        <dbReference type="ARBA" id="ARBA00023004"/>
    </source>
</evidence>
<keyword evidence="8 15" id="KW-0479">Metal-binding</keyword>
<name>A0A1Q9A0W1_9HYPH</name>
<evidence type="ECO:0000256" key="6">
    <source>
        <dbReference type="ARBA" id="ARBA00022490"/>
    </source>
</evidence>